<evidence type="ECO:0000256" key="1">
    <source>
        <dbReference type="SAM" id="MobiDB-lite"/>
    </source>
</evidence>
<feature type="region of interest" description="Disordered" evidence="1">
    <location>
        <begin position="253"/>
        <end position="274"/>
    </location>
</feature>
<feature type="compositionally biased region" description="Acidic residues" evidence="1">
    <location>
        <begin position="254"/>
        <end position="264"/>
    </location>
</feature>
<dbReference type="AlphaFoldDB" id="A0A0P1AQU5"/>
<dbReference type="EMBL" id="CCYD01000667">
    <property type="protein sequence ID" value="CEG43436.1"/>
    <property type="molecule type" value="Genomic_DNA"/>
</dbReference>
<proteinExistence type="predicted"/>
<evidence type="ECO:0000313" key="3">
    <source>
        <dbReference type="Proteomes" id="UP000054928"/>
    </source>
</evidence>
<dbReference type="Proteomes" id="UP000054928">
    <property type="component" value="Unassembled WGS sequence"/>
</dbReference>
<feature type="region of interest" description="Disordered" evidence="1">
    <location>
        <begin position="393"/>
        <end position="416"/>
    </location>
</feature>
<sequence length="416" mass="48245">MSHYDDSGDSADYLHCIDDSSEEDCGLIDAFQQFEAQAEKRTLDLLTTTDEQLFDKSHPTIEKATKTPDYPAYMYMSDHFRLKKPPNFQHWQQNFQYLRVKGSNMLEESLDHIQLVPMERKESNKVLDYVNNVELQVKGTACFKIPTAPFRECYEEIILCDGVMEEQLQLDEKSKDEKPEHGGISLHATLVEEVLDFLTIKFFSSTVVPMLTLLSQTLVEKQDQNNQAVHDIRECTEGTMEKRLAFKQTQHLELEEEAEEDAEESSQQQLHGEEKCKRMRQFQTFIIQEKDGEVALAHSVQKETCGSRRDRQLMPGLRPKRTKEDSIDNFRKHHLTRTNSRRIKQFSTHCKPQSDKHTGRALTGDNVCDNFRMKKIAQTSVYTSGFPDLLYQGRRRKESSDRCKLPSIPRSHSKAI</sequence>
<dbReference type="RefSeq" id="XP_024579805.1">
    <property type="nucleotide sequence ID" value="XM_024729427.1"/>
</dbReference>
<accession>A0A0P1AQU5</accession>
<dbReference type="OrthoDB" id="168151at2759"/>
<dbReference type="GeneID" id="36408686"/>
<name>A0A0P1AQU5_PLAHL</name>
<dbReference type="OMA" id="YVYMSDQ"/>
<evidence type="ECO:0000313" key="2">
    <source>
        <dbReference type="EMBL" id="CEG43436.1"/>
    </source>
</evidence>
<protein>
    <submittedName>
        <fullName evidence="2">Uncharacterized protein</fullName>
    </submittedName>
</protein>
<keyword evidence="3" id="KW-1185">Reference proteome</keyword>
<reference evidence="3" key="1">
    <citation type="submission" date="2014-09" db="EMBL/GenBank/DDBJ databases">
        <authorList>
            <person name="Sharma Rahul"/>
            <person name="Thines Marco"/>
        </authorList>
    </citation>
    <scope>NUCLEOTIDE SEQUENCE [LARGE SCALE GENOMIC DNA]</scope>
</reference>
<organism evidence="2 3">
    <name type="scientific">Plasmopara halstedii</name>
    <name type="common">Downy mildew of sunflower</name>
    <dbReference type="NCBI Taxonomy" id="4781"/>
    <lineage>
        <taxon>Eukaryota</taxon>
        <taxon>Sar</taxon>
        <taxon>Stramenopiles</taxon>
        <taxon>Oomycota</taxon>
        <taxon>Peronosporomycetes</taxon>
        <taxon>Peronosporales</taxon>
        <taxon>Peronosporaceae</taxon>
        <taxon>Plasmopara</taxon>
    </lineage>
</organism>
<feature type="region of interest" description="Disordered" evidence="1">
    <location>
        <begin position="303"/>
        <end position="323"/>
    </location>
</feature>